<evidence type="ECO:0000313" key="7">
    <source>
        <dbReference type="EMBL" id="KHN69288.1"/>
    </source>
</evidence>
<evidence type="ECO:0000256" key="3">
    <source>
        <dbReference type="ARBA" id="ARBA00022691"/>
    </source>
</evidence>
<accession>A0A0B2UIZ7</accession>
<dbReference type="InParanoid" id="A0A0B2UIZ7"/>
<dbReference type="VEuPathDB" id="MicrosporidiaDB:M896_080220"/>
<dbReference type="PROSITE" id="PS51686">
    <property type="entry name" value="SAM_MT_RSMB_NOP"/>
    <property type="match status" value="1"/>
</dbReference>
<dbReference type="Gene3D" id="3.40.50.150">
    <property type="entry name" value="Vaccinia Virus protein VP39"/>
    <property type="match status" value="1"/>
</dbReference>
<evidence type="ECO:0000256" key="5">
    <source>
        <dbReference type="PROSITE-ProRule" id="PRU01023"/>
    </source>
</evidence>
<dbReference type="GO" id="GO:0003723">
    <property type="term" value="F:RNA binding"/>
    <property type="evidence" value="ECO:0007669"/>
    <property type="project" value="UniProtKB-UniRule"/>
</dbReference>
<dbReference type="SUPFAM" id="SSF53335">
    <property type="entry name" value="S-adenosyl-L-methionine-dependent methyltransferases"/>
    <property type="match status" value="1"/>
</dbReference>
<evidence type="ECO:0000313" key="8">
    <source>
        <dbReference type="Proteomes" id="UP000031056"/>
    </source>
</evidence>
<feature type="active site" description="Nucleophile" evidence="5">
    <location>
        <position position="297"/>
    </location>
</feature>
<dbReference type="InterPro" id="IPR001678">
    <property type="entry name" value="MeTrfase_RsmB-F_NOP2_dom"/>
</dbReference>
<proteinExistence type="inferred from homology"/>
<evidence type="ECO:0000256" key="1">
    <source>
        <dbReference type="ARBA" id="ARBA00022603"/>
    </source>
</evidence>
<name>A0A0B2UIZ7_9MICR</name>
<comment type="similarity">
    <text evidence="5">Belongs to the class I-like SAM-binding methyltransferase superfamily. RsmB/NOP family.</text>
</comment>
<dbReference type="InterPro" id="IPR049560">
    <property type="entry name" value="MeTrfase_RsmB-F_NOP2_cat"/>
</dbReference>
<dbReference type="Proteomes" id="UP000031056">
    <property type="component" value="Unassembled WGS sequence"/>
</dbReference>
<evidence type="ECO:0000256" key="4">
    <source>
        <dbReference type="ARBA" id="ARBA00022884"/>
    </source>
</evidence>
<comment type="caution">
    <text evidence="7">The sequence shown here is derived from an EMBL/GenBank/DDBJ whole genome shotgun (WGS) entry which is preliminary data.</text>
</comment>
<dbReference type="EMBL" id="JOKQ01000008">
    <property type="protein sequence ID" value="KHN69288.1"/>
    <property type="molecule type" value="Genomic_DNA"/>
</dbReference>
<keyword evidence="3 5" id="KW-0949">S-adenosyl-L-methionine</keyword>
<dbReference type="InterPro" id="IPR029063">
    <property type="entry name" value="SAM-dependent_MTases_sf"/>
</dbReference>
<dbReference type="RefSeq" id="XP_014563330.1">
    <property type="nucleotide sequence ID" value="XM_014707844.1"/>
</dbReference>
<dbReference type="PANTHER" id="PTHR22807">
    <property type="entry name" value="NOP2 YEAST -RELATED NOL1/NOP2/FMU SUN DOMAIN-CONTAINING"/>
    <property type="match status" value="1"/>
</dbReference>
<organism evidence="7 8">
    <name type="scientific">Ordospora colligata OC4</name>
    <dbReference type="NCBI Taxonomy" id="1354746"/>
    <lineage>
        <taxon>Eukaryota</taxon>
        <taxon>Fungi</taxon>
        <taxon>Fungi incertae sedis</taxon>
        <taxon>Microsporidia</taxon>
        <taxon>Ordosporidae</taxon>
        <taxon>Ordospora</taxon>
    </lineage>
</organism>
<feature type="binding site" evidence="5">
    <location>
        <begin position="182"/>
        <end position="188"/>
    </location>
    <ligand>
        <name>S-adenosyl-L-methionine</name>
        <dbReference type="ChEBI" id="CHEBI:59789"/>
    </ligand>
</feature>
<feature type="binding site" evidence="5">
    <location>
        <position position="251"/>
    </location>
    <ligand>
        <name>S-adenosyl-L-methionine</name>
        <dbReference type="ChEBI" id="CHEBI:59789"/>
    </ligand>
</feature>
<dbReference type="STRING" id="1354746.A0A0B2UIZ7"/>
<keyword evidence="4 5" id="KW-0694">RNA-binding</keyword>
<dbReference type="CDD" id="cd02440">
    <property type="entry name" value="AdoMet_MTases"/>
    <property type="match status" value="1"/>
</dbReference>
<keyword evidence="8" id="KW-1185">Reference proteome</keyword>
<dbReference type="GeneID" id="26262062"/>
<dbReference type="InterPro" id="IPR023267">
    <property type="entry name" value="RCMT"/>
</dbReference>
<dbReference type="GO" id="GO:0005730">
    <property type="term" value="C:nucleolus"/>
    <property type="evidence" value="ECO:0007669"/>
    <property type="project" value="TreeGrafter"/>
</dbReference>
<dbReference type="PANTHER" id="PTHR22807:SF4">
    <property type="entry name" value="28S RRNA (CYTOSINE-C(5))-METHYLTRANSFERASE"/>
    <property type="match status" value="1"/>
</dbReference>
<dbReference type="GO" id="GO:0008173">
    <property type="term" value="F:RNA methyltransferase activity"/>
    <property type="evidence" value="ECO:0007669"/>
    <property type="project" value="InterPro"/>
</dbReference>
<keyword evidence="2 5" id="KW-0808">Transferase</keyword>
<evidence type="ECO:0000259" key="6">
    <source>
        <dbReference type="PROSITE" id="PS51686"/>
    </source>
</evidence>
<dbReference type="AlphaFoldDB" id="A0A0B2UIZ7"/>
<keyword evidence="1 5" id="KW-0489">Methyltransferase</keyword>
<protein>
    <submittedName>
        <fullName evidence="7">tRNA/rRNA cytosine-C5-methylase</fullName>
    </submittedName>
</protein>
<reference evidence="7 8" key="1">
    <citation type="journal article" date="2014" name="MBio">
        <title>The Ordospora colligata genome; evolution of extreme reduction in microsporidia and host-to-parasite horizontal gene transfer.</title>
        <authorList>
            <person name="Pombert J.-F."/>
            <person name="Haag K.L."/>
            <person name="Beidas S."/>
            <person name="Ebert D."/>
            <person name="Keeling P.J."/>
        </authorList>
    </citation>
    <scope>NUCLEOTIDE SEQUENCE [LARGE SCALE GENOMIC DNA]</scope>
    <source>
        <strain evidence="7 8">OC4</strain>
    </source>
</reference>
<dbReference type="HOGENOM" id="CLU_005316_7_4_1"/>
<dbReference type="Pfam" id="PF01189">
    <property type="entry name" value="Methyltr_RsmB-F"/>
    <property type="match status" value="1"/>
</dbReference>
<feature type="domain" description="SAM-dependent MTase RsmB/NOP-type" evidence="6">
    <location>
        <begin position="84"/>
        <end position="361"/>
    </location>
</feature>
<dbReference type="GO" id="GO:0070475">
    <property type="term" value="P:rRNA base methylation"/>
    <property type="evidence" value="ECO:0007669"/>
    <property type="project" value="TreeGrafter"/>
</dbReference>
<dbReference type="FunCoup" id="A0A0B2UIZ7">
    <property type="interactions" value="112"/>
</dbReference>
<gene>
    <name evidence="7" type="ORF">M896_080220</name>
</gene>
<feature type="binding site" evidence="5">
    <location>
        <position position="233"/>
    </location>
    <ligand>
        <name>S-adenosyl-L-methionine</name>
        <dbReference type="ChEBI" id="CHEBI:59789"/>
    </ligand>
</feature>
<sequence>MGGNAKQKFDNKCVEMIRQILDGKIALRKAVYKEKDPKMYHRLVHMVVENYELLLKIVKKSNYMNEDLEMAVVRCYQILDGKLKNARMKRKFIELMGGVKLKFTRQPVFVRINTLRGGCENDMSAFVYEKTPLDGVFKVMNPEVLNGDEAYNQGKIVIQNISSCLPALILNPDEGSVVIDTCSAPGNKTSHLSMIMKNTGKIHAFEKDESRAKILRTQLEKLGVGNTEVIEGDFLQSVPDDFKDVEYILCDPSCSGSGMHLNYKMDLERVGKLKQFQIYMVKHALQFNPKRLVYSVCSEHKEEGEDVVEEALKDSKYQLEDISKFWPQNTVSESPVSKYIIRCKKDTDGATGFFIASFIRRD</sequence>
<dbReference type="OrthoDB" id="435282at2759"/>
<feature type="binding site" evidence="5">
    <location>
        <position position="206"/>
    </location>
    <ligand>
        <name>S-adenosyl-L-methionine</name>
        <dbReference type="ChEBI" id="CHEBI:59789"/>
    </ligand>
</feature>
<dbReference type="PRINTS" id="PR02008">
    <property type="entry name" value="RCMTFAMILY"/>
</dbReference>
<evidence type="ECO:0000256" key="2">
    <source>
        <dbReference type="ARBA" id="ARBA00022679"/>
    </source>
</evidence>